<proteinExistence type="inferred from homology"/>
<feature type="chain" id="PRO_5035779719" description="Sulfatase N-terminal domain-containing protein" evidence="7">
    <location>
        <begin position="25"/>
        <end position="570"/>
    </location>
</feature>
<dbReference type="OrthoDB" id="103349at2759"/>
<evidence type="ECO:0000313" key="10">
    <source>
        <dbReference type="Proteomes" id="UP000494165"/>
    </source>
</evidence>
<evidence type="ECO:0000256" key="7">
    <source>
        <dbReference type="SAM" id="SignalP"/>
    </source>
</evidence>
<evidence type="ECO:0000256" key="1">
    <source>
        <dbReference type="ARBA" id="ARBA00001913"/>
    </source>
</evidence>
<evidence type="ECO:0000259" key="8">
    <source>
        <dbReference type="Pfam" id="PF00884"/>
    </source>
</evidence>
<dbReference type="InterPro" id="IPR017850">
    <property type="entry name" value="Alkaline_phosphatase_core_sf"/>
</dbReference>
<dbReference type="PANTHER" id="PTHR10342:SF273">
    <property type="entry name" value="RE14504P"/>
    <property type="match status" value="1"/>
</dbReference>
<comment type="similarity">
    <text evidence="2">Belongs to the sulfatase family.</text>
</comment>
<feature type="domain" description="Sulfatase N-terminal" evidence="8">
    <location>
        <begin position="30"/>
        <end position="345"/>
    </location>
</feature>
<dbReference type="PROSITE" id="PS00523">
    <property type="entry name" value="SULFATASE_1"/>
    <property type="match status" value="1"/>
</dbReference>
<dbReference type="InterPro" id="IPR047115">
    <property type="entry name" value="ARSB"/>
</dbReference>
<dbReference type="CDD" id="cd16029">
    <property type="entry name" value="4-S"/>
    <property type="match status" value="1"/>
</dbReference>
<name>A0A8S1C754_9INSE</name>
<dbReference type="InterPro" id="IPR024607">
    <property type="entry name" value="Sulfatase_CS"/>
</dbReference>
<dbReference type="GO" id="GO:0046872">
    <property type="term" value="F:metal ion binding"/>
    <property type="evidence" value="ECO:0007669"/>
    <property type="project" value="UniProtKB-KW"/>
</dbReference>
<comment type="caution">
    <text evidence="9">The sequence shown here is derived from an EMBL/GenBank/DDBJ whole genome shotgun (WGS) entry which is preliminary data.</text>
</comment>
<keyword evidence="6" id="KW-0325">Glycoprotein</keyword>
<keyword evidence="3" id="KW-0479">Metal-binding</keyword>
<accession>A0A8S1C754</accession>
<dbReference type="Gene3D" id="3.40.720.10">
    <property type="entry name" value="Alkaline Phosphatase, subunit A"/>
    <property type="match status" value="1"/>
</dbReference>
<keyword evidence="4" id="KW-0378">Hydrolase</keyword>
<comment type="cofactor">
    <cofactor evidence="1">
        <name>Ca(2+)</name>
        <dbReference type="ChEBI" id="CHEBI:29108"/>
    </cofactor>
</comment>
<dbReference type="AlphaFoldDB" id="A0A8S1C754"/>
<organism evidence="9 10">
    <name type="scientific">Cloeon dipterum</name>
    <dbReference type="NCBI Taxonomy" id="197152"/>
    <lineage>
        <taxon>Eukaryota</taxon>
        <taxon>Metazoa</taxon>
        <taxon>Ecdysozoa</taxon>
        <taxon>Arthropoda</taxon>
        <taxon>Hexapoda</taxon>
        <taxon>Insecta</taxon>
        <taxon>Pterygota</taxon>
        <taxon>Palaeoptera</taxon>
        <taxon>Ephemeroptera</taxon>
        <taxon>Pisciforma</taxon>
        <taxon>Baetidae</taxon>
        <taxon>Cloeon</taxon>
    </lineage>
</organism>
<dbReference type="GO" id="GO:0008484">
    <property type="term" value="F:sulfuric ester hydrolase activity"/>
    <property type="evidence" value="ECO:0007669"/>
    <property type="project" value="InterPro"/>
</dbReference>
<dbReference type="SUPFAM" id="SSF53649">
    <property type="entry name" value="Alkaline phosphatase-like"/>
    <property type="match status" value="1"/>
</dbReference>
<evidence type="ECO:0000256" key="2">
    <source>
        <dbReference type="ARBA" id="ARBA00008779"/>
    </source>
</evidence>
<reference evidence="9 10" key="1">
    <citation type="submission" date="2020-04" db="EMBL/GenBank/DDBJ databases">
        <authorList>
            <person name="Alioto T."/>
            <person name="Alioto T."/>
            <person name="Gomez Garrido J."/>
        </authorList>
    </citation>
    <scope>NUCLEOTIDE SEQUENCE [LARGE SCALE GENOMIC DNA]</scope>
</reference>
<gene>
    <name evidence="9" type="ORF">CLODIP_2_CD06890</name>
</gene>
<dbReference type="Proteomes" id="UP000494165">
    <property type="component" value="Unassembled WGS sequence"/>
</dbReference>
<evidence type="ECO:0000313" key="9">
    <source>
        <dbReference type="EMBL" id="CAB3363945.1"/>
    </source>
</evidence>
<dbReference type="Pfam" id="PF00884">
    <property type="entry name" value="Sulfatase"/>
    <property type="match status" value="1"/>
</dbReference>
<dbReference type="PANTHER" id="PTHR10342">
    <property type="entry name" value="ARYLSULFATASE"/>
    <property type="match status" value="1"/>
</dbReference>
<keyword evidence="5" id="KW-0106">Calcium</keyword>
<protein>
    <recommendedName>
        <fullName evidence="8">Sulfatase N-terminal domain-containing protein</fullName>
    </recommendedName>
</protein>
<dbReference type="EMBL" id="CADEPI010000014">
    <property type="protein sequence ID" value="CAB3363945.1"/>
    <property type="molecule type" value="Genomic_DNA"/>
</dbReference>
<dbReference type="InterPro" id="IPR000917">
    <property type="entry name" value="Sulfatase_N"/>
</dbReference>
<keyword evidence="10" id="KW-1185">Reference proteome</keyword>
<evidence type="ECO:0000256" key="6">
    <source>
        <dbReference type="ARBA" id="ARBA00023180"/>
    </source>
</evidence>
<feature type="signal peptide" evidence="7">
    <location>
        <begin position="1"/>
        <end position="24"/>
    </location>
</feature>
<evidence type="ECO:0000256" key="5">
    <source>
        <dbReference type="ARBA" id="ARBA00022837"/>
    </source>
</evidence>
<evidence type="ECO:0000256" key="4">
    <source>
        <dbReference type="ARBA" id="ARBA00022801"/>
    </source>
</evidence>
<evidence type="ECO:0000256" key="3">
    <source>
        <dbReference type="ARBA" id="ARBA00022723"/>
    </source>
</evidence>
<sequence>MPQSALPSLFFLAVMMLLSTELDASQPKKPNIIFIIADDLGWNDVGFHGSNQIPTPNIDALAYSGVILNNYYVMPVCTPSRSALMTGMQHRVIFANEPWGLPLQEKLLPQYLREQGYKNHIVGKWHLGHFKKEYTPLYRGFDSHFGYWSGHQDYYDHTAQESLFYWGYDMRRNMNVSLDSRGKYTTTLLTEEAVKIVHDHNTSEPLFLYLAHLATHSANPYLPLQAPEEVVQKFSYIEDKDRRIFAAMLSLMDESVGEVTRALSEKGMLDDSIIIFTTDNGGPAGGFNLNAASNWPLRGVKDSLWEGGVRGAALIWSPLIKNTPRVSNQMIHIQDWLPTLLTAIGADSTLNKSAQLDGRDVWAAINDPAAQTYDELLLVIDNQRNLSALIKRKVDDIWKLSIGTIQNGKFDKRIGPCGRDHKYDWIALKECPVTKSIRKTKCPLPSSSIINDIRQAAEVSCQTEQGGKLFQRCHPELGEICLFNLKDDPCETNNLADKRRDIVDELFESLSEHNNTLVPPRNTPHDPASNPKCWDNVWTNWRDYPPPRLCETDLRRPKAESGQYTAELIS</sequence>
<keyword evidence="7" id="KW-0732">Signal</keyword>
<dbReference type="Gene3D" id="3.30.1120.10">
    <property type="match status" value="1"/>
</dbReference>